<sequence>MKTILVDAVYCFIIEKGGGFGIFTEMQELLDSFGNRKIILTGANDEQLKKFGLDNMPYEVFTLKHNPEKADPTYYETMLQYFTLETV</sequence>
<dbReference type="STRING" id="1802207.A3D44_00890"/>
<gene>
    <name evidence="1" type="ORF">A3D44_00890</name>
</gene>
<evidence type="ECO:0000313" key="1">
    <source>
        <dbReference type="EMBL" id="OGZ69229.1"/>
    </source>
</evidence>
<evidence type="ECO:0000313" key="2">
    <source>
        <dbReference type="Proteomes" id="UP000178820"/>
    </source>
</evidence>
<proteinExistence type="predicted"/>
<comment type="caution">
    <text evidence="1">The sequence shown here is derived from an EMBL/GenBank/DDBJ whole genome shotgun (WGS) entry which is preliminary data.</text>
</comment>
<accession>A0A1G2I3J4</accession>
<dbReference type="AlphaFoldDB" id="A0A1G2I3J4"/>
<reference evidence="1 2" key="1">
    <citation type="journal article" date="2016" name="Nat. Commun.">
        <title>Thousands of microbial genomes shed light on interconnected biogeochemical processes in an aquifer system.</title>
        <authorList>
            <person name="Anantharaman K."/>
            <person name="Brown C.T."/>
            <person name="Hug L.A."/>
            <person name="Sharon I."/>
            <person name="Castelle C.J."/>
            <person name="Probst A.J."/>
            <person name="Thomas B.C."/>
            <person name="Singh A."/>
            <person name="Wilkins M.J."/>
            <person name="Karaoz U."/>
            <person name="Brodie E.L."/>
            <person name="Williams K.H."/>
            <person name="Hubbard S.S."/>
            <person name="Banfield J.F."/>
        </authorList>
    </citation>
    <scope>NUCLEOTIDE SEQUENCE [LARGE SCALE GENOMIC DNA]</scope>
</reference>
<dbReference type="Proteomes" id="UP000178820">
    <property type="component" value="Unassembled WGS sequence"/>
</dbReference>
<dbReference type="EMBL" id="MHOT01000013">
    <property type="protein sequence ID" value="OGZ69229.1"/>
    <property type="molecule type" value="Genomic_DNA"/>
</dbReference>
<organism evidence="1 2">
    <name type="scientific">Candidatus Staskawiczbacteria bacterium RIFCSPHIGHO2_02_FULL_42_22</name>
    <dbReference type="NCBI Taxonomy" id="1802207"/>
    <lineage>
        <taxon>Bacteria</taxon>
        <taxon>Candidatus Staskawicziibacteriota</taxon>
    </lineage>
</organism>
<protein>
    <submittedName>
        <fullName evidence="1">Uncharacterized protein</fullName>
    </submittedName>
</protein>
<name>A0A1G2I3J4_9BACT</name>